<dbReference type="GO" id="GO:0030151">
    <property type="term" value="F:molybdenum ion binding"/>
    <property type="evidence" value="ECO:0007669"/>
    <property type="project" value="InterPro"/>
</dbReference>
<dbReference type="Proteomes" id="UP000244073">
    <property type="component" value="Unassembled WGS sequence"/>
</dbReference>
<evidence type="ECO:0000256" key="1">
    <source>
        <dbReference type="SAM" id="MobiDB-lite"/>
    </source>
</evidence>
<dbReference type="AlphaFoldDB" id="A0A2T5LNN2"/>
<feature type="domain" description="MOSC" evidence="3">
    <location>
        <begin position="314"/>
        <end position="495"/>
    </location>
</feature>
<dbReference type="Pfam" id="PF03476">
    <property type="entry name" value="MOSC_N"/>
    <property type="match status" value="1"/>
</dbReference>
<dbReference type="PANTHER" id="PTHR14237">
    <property type="entry name" value="MOLYBDOPTERIN COFACTOR SULFURASE MOSC"/>
    <property type="match status" value="1"/>
</dbReference>
<dbReference type="PANTHER" id="PTHR14237:SF23">
    <property type="entry name" value="MOSC DOMAIN PROTEIN (AFU_ORTHOLOGUE AFUA_7G05900)"/>
    <property type="match status" value="1"/>
</dbReference>
<keyword evidence="2" id="KW-1133">Transmembrane helix</keyword>
<sequence length="515" mass="57448">MLDYIRNLSPTPNAVNTLIAVSGVLALLFYTTVRRFLHLCTVLDHCPKGCRKLGLPPGQSNLHDEFDPKYSQGVPETSTDNQGRPAWRVKALYVYPIKSCAGVELDTADGVSTGLALDRQFCFAEDTTTTTVPRRKDSCQVQQLQEKQLSNWTARTLRDRNFNRMALIRPEIWLPDPTATDYSPDLDEIKSQGVMVIYYPRLGRNRIHSALLRLGVSLHLLPAEESCRVPLFPPTHRIATYPTVPVQIWKDRPVSYDYAQHIPDSLRRYLSPLTRLSSSDPALSSSSSSSSSSFPALAHKKHSPRGCSPLTLFRVNPSHHREIFRCAPRKASLGFQPLTGFADAYPLHILSLSSVQDVASRCAADLPRLSVRRFRANIIIQGPPAFAEDDWKRILIRCPCPPPPSASSASSSALETESDNGGQSIQIHTVCRTIRCRLPNVDPDTGVRHRWEPDRTLKRYRRIDRGDPTNACLGMQGVPAVQEFVIRVGDSVSVVERGDHCYIKMLAPGEKIPSV</sequence>
<gene>
    <name evidence="4" type="ORF">P175DRAFT_0560571</name>
</gene>
<name>A0A2T5LNN2_9EURO</name>
<dbReference type="InterPro" id="IPR005302">
    <property type="entry name" value="MoCF_Sase_C"/>
</dbReference>
<feature type="region of interest" description="Disordered" evidence="1">
    <location>
        <begin position="280"/>
        <end position="304"/>
    </location>
</feature>
<comment type="caution">
    <text evidence="4">The sequence shown here is derived from an EMBL/GenBank/DDBJ whole genome shotgun (WGS) entry which is preliminary data.</text>
</comment>
<organism evidence="4 5">
    <name type="scientific">Aspergillus ochraceoroseus IBT 24754</name>
    <dbReference type="NCBI Taxonomy" id="1392256"/>
    <lineage>
        <taxon>Eukaryota</taxon>
        <taxon>Fungi</taxon>
        <taxon>Dikarya</taxon>
        <taxon>Ascomycota</taxon>
        <taxon>Pezizomycotina</taxon>
        <taxon>Eurotiomycetes</taxon>
        <taxon>Eurotiomycetidae</taxon>
        <taxon>Eurotiales</taxon>
        <taxon>Aspergillaceae</taxon>
        <taxon>Aspergillus</taxon>
        <taxon>Aspergillus subgen. Nidulantes</taxon>
    </lineage>
</organism>
<dbReference type="GeneID" id="63817876"/>
<dbReference type="Pfam" id="PF03473">
    <property type="entry name" value="MOSC"/>
    <property type="match status" value="1"/>
</dbReference>
<evidence type="ECO:0000259" key="3">
    <source>
        <dbReference type="PROSITE" id="PS51340"/>
    </source>
</evidence>
<proteinExistence type="predicted"/>
<keyword evidence="2" id="KW-0812">Transmembrane</keyword>
<feature type="compositionally biased region" description="Low complexity" evidence="1">
    <location>
        <begin position="280"/>
        <end position="293"/>
    </location>
</feature>
<dbReference type="PROSITE" id="PS51340">
    <property type="entry name" value="MOSC"/>
    <property type="match status" value="1"/>
</dbReference>
<protein>
    <recommendedName>
        <fullName evidence="3">MOSC domain-containing protein</fullName>
    </recommendedName>
</protein>
<feature type="transmembrane region" description="Helical" evidence="2">
    <location>
        <begin position="14"/>
        <end position="33"/>
    </location>
</feature>
<accession>A0A2T5LNN2</accession>
<dbReference type="VEuPathDB" id="FungiDB:P175DRAFT_0560571"/>
<keyword evidence="2" id="KW-0472">Membrane</keyword>
<dbReference type="OrthoDB" id="17255at2759"/>
<evidence type="ECO:0000313" key="5">
    <source>
        <dbReference type="Proteomes" id="UP000244073"/>
    </source>
</evidence>
<dbReference type="EMBL" id="MSFN02000009">
    <property type="protein sequence ID" value="PTU17882.1"/>
    <property type="molecule type" value="Genomic_DNA"/>
</dbReference>
<reference evidence="4 5" key="1">
    <citation type="journal article" date="2018" name="Proc. Natl. Acad. Sci. U.S.A.">
        <title>Linking secondary metabolites to gene clusters through genome sequencing of six diverse Aspergillus species.</title>
        <authorList>
            <person name="Kaerboelling I."/>
            <person name="Vesth T.C."/>
            <person name="Frisvad J.C."/>
            <person name="Nybo J.L."/>
            <person name="Theobald S."/>
            <person name="Kuo A."/>
            <person name="Bowyer P."/>
            <person name="Matsuda Y."/>
            <person name="Mondo S."/>
            <person name="Lyhne E.K."/>
            <person name="Kogle M.E."/>
            <person name="Clum A."/>
            <person name="Lipzen A."/>
            <person name="Salamov A."/>
            <person name="Ngan C.Y."/>
            <person name="Daum C."/>
            <person name="Chiniquy J."/>
            <person name="Barry K."/>
            <person name="LaButti K."/>
            <person name="Haridas S."/>
            <person name="Simmons B.A."/>
            <person name="Magnuson J.K."/>
            <person name="Mortensen U.H."/>
            <person name="Larsen T.O."/>
            <person name="Grigoriev I.V."/>
            <person name="Baker S.E."/>
            <person name="Andersen M.R."/>
        </authorList>
    </citation>
    <scope>NUCLEOTIDE SEQUENCE [LARGE SCALE GENOMIC DNA]</scope>
    <source>
        <strain evidence="4 5">IBT 24754</strain>
    </source>
</reference>
<dbReference type="GO" id="GO:0030170">
    <property type="term" value="F:pyridoxal phosphate binding"/>
    <property type="evidence" value="ECO:0007669"/>
    <property type="project" value="InterPro"/>
</dbReference>
<dbReference type="SUPFAM" id="SSF141673">
    <property type="entry name" value="MOSC N-terminal domain-like"/>
    <property type="match status" value="1"/>
</dbReference>
<dbReference type="GO" id="GO:0003824">
    <property type="term" value="F:catalytic activity"/>
    <property type="evidence" value="ECO:0007669"/>
    <property type="project" value="InterPro"/>
</dbReference>
<feature type="region of interest" description="Disordered" evidence="1">
    <location>
        <begin position="402"/>
        <end position="421"/>
    </location>
</feature>
<evidence type="ECO:0000313" key="4">
    <source>
        <dbReference type="EMBL" id="PTU17882.1"/>
    </source>
</evidence>
<evidence type="ECO:0000256" key="2">
    <source>
        <dbReference type="SAM" id="Phobius"/>
    </source>
</evidence>
<dbReference type="RefSeq" id="XP_040749274.1">
    <property type="nucleotide sequence ID" value="XM_040900992.1"/>
</dbReference>
<dbReference type="InterPro" id="IPR005303">
    <property type="entry name" value="MOCOS_middle"/>
</dbReference>